<proteinExistence type="predicted"/>
<name>A0A915L7L8_ROMCU</name>
<keyword evidence="1" id="KW-1185">Reference proteome</keyword>
<reference evidence="2" key="1">
    <citation type="submission" date="2022-11" db="UniProtKB">
        <authorList>
            <consortium name="WormBaseParasite"/>
        </authorList>
    </citation>
    <scope>IDENTIFICATION</scope>
</reference>
<protein>
    <submittedName>
        <fullName evidence="2">Uncharacterized protein</fullName>
    </submittedName>
</protein>
<dbReference type="Proteomes" id="UP000887565">
    <property type="component" value="Unplaced"/>
</dbReference>
<dbReference type="WBParaSite" id="nRc.2.0.1.t47029-RA">
    <property type="protein sequence ID" value="nRc.2.0.1.t47029-RA"/>
    <property type="gene ID" value="nRc.2.0.1.g47029"/>
</dbReference>
<sequence>MSENDSSNILKCSKIKFQTMYNSTKLEACERFLGDAGAELSLAKASSIRLDFPFLPSFAPPATVTQTSVGRY</sequence>
<evidence type="ECO:0000313" key="1">
    <source>
        <dbReference type="Proteomes" id="UP000887565"/>
    </source>
</evidence>
<organism evidence="1 2">
    <name type="scientific">Romanomermis culicivorax</name>
    <name type="common">Nematode worm</name>
    <dbReference type="NCBI Taxonomy" id="13658"/>
    <lineage>
        <taxon>Eukaryota</taxon>
        <taxon>Metazoa</taxon>
        <taxon>Ecdysozoa</taxon>
        <taxon>Nematoda</taxon>
        <taxon>Enoplea</taxon>
        <taxon>Dorylaimia</taxon>
        <taxon>Mermithida</taxon>
        <taxon>Mermithoidea</taxon>
        <taxon>Mermithidae</taxon>
        <taxon>Romanomermis</taxon>
    </lineage>
</organism>
<accession>A0A915L7L8</accession>
<dbReference type="AlphaFoldDB" id="A0A915L7L8"/>
<evidence type="ECO:0000313" key="2">
    <source>
        <dbReference type="WBParaSite" id="nRc.2.0.1.t47029-RA"/>
    </source>
</evidence>